<keyword evidence="1" id="KW-0175">Coiled coil</keyword>
<sequence length="281" mass="29510">MQRRMNASGLVMNSSGLVMSSSGLGMNASAAGMNSSGSGMNASGLGMNASGVGIDAVTSEIQLQAILVHLIDPKPAQVLVWNGSHEVLVGSLEPLGSKRPNASKHQMLVHNLLPGHVIIVRRARTGALLMMHLVGDTTIHGSGIGTGVEGIKSSAVADSGSAKDRGALELSHRKRALQQQRGKLRREVEMLRARIGWLRETDVSPASEELIGSLTTRVSAALDALSETRSAGGGGRAAFDVKQDLGGRAKHHQQRGPDYSAGGGASRGTRERTDHDELRLR</sequence>
<accession>A0A7S3F0Y8</accession>
<dbReference type="AlphaFoldDB" id="A0A7S3F0Y8"/>
<proteinExistence type="predicted"/>
<evidence type="ECO:0000256" key="1">
    <source>
        <dbReference type="SAM" id="Coils"/>
    </source>
</evidence>
<evidence type="ECO:0000256" key="2">
    <source>
        <dbReference type="SAM" id="MobiDB-lite"/>
    </source>
</evidence>
<protein>
    <submittedName>
        <fullName evidence="3">Uncharacterized protein</fullName>
    </submittedName>
</protein>
<feature type="region of interest" description="Disordered" evidence="2">
    <location>
        <begin position="228"/>
        <end position="281"/>
    </location>
</feature>
<gene>
    <name evidence="3" type="ORF">HERI1096_LOCUS17223</name>
</gene>
<feature type="coiled-coil region" evidence="1">
    <location>
        <begin position="167"/>
        <end position="194"/>
    </location>
</feature>
<reference evidence="3" key="1">
    <citation type="submission" date="2021-01" db="EMBL/GenBank/DDBJ databases">
        <authorList>
            <person name="Corre E."/>
            <person name="Pelletier E."/>
            <person name="Niang G."/>
            <person name="Scheremetjew M."/>
            <person name="Finn R."/>
            <person name="Kale V."/>
            <person name="Holt S."/>
            <person name="Cochrane G."/>
            <person name="Meng A."/>
            <person name="Brown T."/>
            <person name="Cohen L."/>
        </authorList>
    </citation>
    <scope>NUCLEOTIDE SEQUENCE</scope>
    <source>
        <strain evidence="3">CCMP281</strain>
    </source>
</reference>
<organism evidence="3">
    <name type="scientific">Haptolina ericina</name>
    <dbReference type="NCBI Taxonomy" id="156174"/>
    <lineage>
        <taxon>Eukaryota</taxon>
        <taxon>Haptista</taxon>
        <taxon>Haptophyta</taxon>
        <taxon>Prymnesiophyceae</taxon>
        <taxon>Prymnesiales</taxon>
        <taxon>Prymnesiaceae</taxon>
        <taxon>Haptolina</taxon>
    </lineage>
</organism>
<name>A0A7S3F0Y8_9EUKA</name>
<dbReference type="EMBL" id="HBHX01030921">
    <property type="protein sequence ID" value="CAE0116538.1"/>
    <property type="molecule type" value="Transcribed_RNA"/>
</dbReference>
<evidence type="ECO:0000313" key="3">
    <source>
        <dbReference type="EMBL" id="CAE0116538.1"/>
    </source>
</evidence>
<feature type="compositionally biased region" description="Basic and acidic residues" evidence="2">
    <location>
        <begin position="268"/>
        <end position="281"/>
    </location>
</feature>